<dbReference type="SUPFAM" id="SSF47598">
    <property type="entry name" value="Ribbon-helix-helix"/>
    <property type="match status" value="1"/>
</dbReference>
<dbReference type="InterPro" id="IPR038296">
    <property type="entry name" value="ParD_sf"/>
</dbReference>
<dbReference type="NCBIfam" id="TIGR02606">
    <property type="entry name" value="antidote_CC2985"/>
    <property type="match status" value="1"/>
</dbReference>
<dbReference type="PANTHER" id="PTHR36582:SF2">
    <property type="entry name" value="ANTITOXIN PARD"/>
    <property type="match status" value="1"/>
</dbReference>
<evidence type="ECO:0000313" key="3">
    <source>
        <dbReference type="EMBL" id="KKN17900.1"/>
    </source>
</evidence>
<accession>A0A0F9NEF1</accession>
<sequence>MVTRNVVLTETQDHLVQALVASGRYQNVSEAMRAGLRLLEQEEAQLAGIRKGLLEGLTQAKAGDLAEGSGKDAIRRAFASARTRS</sequence>
<comment type="caution">
    <text evidence="3">The sequence shown here is derived from an EMBL/GenBank/DDBJ whole genome shotgun (WGS) entry which is preliminary data.</text>
</comment>
<proteinExistence type="inferred from homology"/>
<keyword evidence="2" id="KW-1277">Toxin-antitoxin system</keyword>
<evidence type="ECO:0000256" key="1">
    <source>
        <dbReference type="ARBA" id="ARBA00008580"/>
    </source>
</evidence>
<dbReference type="PANTHER" id="PTHR36582">
    <property type="entry name" value="ANTITOXIN PARD"/>
    <property type="match status" value="1"/>
</dbReference>
<organism evidence="3">
    <name type="scientific">marine sediment metagenome</name>
    <dbReference type="NCBI Taxonomy" id="412755"/>
    <lineage>
        <taxon>unclassified sequences</taxon>
        <taxon>metagenomes</taxon>
        <taxon>ecological metagenomes</taxon>
    </lineage>
</organism>
<protein>
    <recommendedName>
        <fullName evidence="4">Type II toxin-antitoxin system ParD family antitoxin</fullName>
    </recommendedName>
</protein>
<evidence type="ECO:0008006" key="4">
    <source>
        <dbReference type="Google" id="ProtNLM"/>
    </source>
</evidence>
<reference evidence="3" key="1">
    <citation type="journal article" date="2015" name="Nature">
        <title>Complex archaea that bridge the gap between prokaryotes and eukaryotes.</title>
        <authorList>
            <person name="Spang A."/>
            <person name="Saw J.H."/>
            <person name="Jorgensen S.L."/>
            <person name="Zaremba-Niedzwiedzka K."/>
            <person name="Martijn J."/>
            <person name="Lind A.E."/>
            <person name="van Eijk R."/>
            <person name="Schleper C."/>
            <person name="Guy L."/>
            <person name="Ettema T.J."/>
        </authorList>
    </citation>
    <scope>NUCLEOTIDE SEQUENCE</scope>
</reference>
<name>A0A0F9NEF1_9ZZZZ</name>
<comment type="similarity">
    <text evidence="1">Belongs to the ParD antitoxin family.</text>
</comment>
<dbReference type="EMBL" id="LAZR01003477">
    <property type="protein sequence ID" value="KKN17900.1"/>
    <property type="molecule type" value="Genomic_DNA"/>
</dbReference>
<dbReference type="InterPro" id="IPR010985">
    <property type="entry name" value="Ribbon_hlx_hlx"/>
</dbReference>
<evidence type="ECO:0000256" key="2">
    <source>
        <dbReference type="ARBA" id="ARBA00022649"/>
    </source>
</evidence>
<dbReference type="Pfam" id="PF03693">
    <property type="entry name" value="ParD_antitoxin"/>
    <property type="match status" value="1"/>
</dbReference>
<dbReference type="GO" id="GO:0006355">
    <property type="term" value="P:regulation of DNA-templated transcription"/>
    <property type="evidence" value="ECO:0007669"/>
    <property type="project" value="InterPro"/>
</dbReference>
<dbReference type="InterPro" id="IPR022789">
    <property type="entry name" value="ParD"/>
</dbReference>
<dbReference type="Gene3D" id="6.10.10.120">
    <property type="entry name" value="Antitoxin ParD1-like"/>
    <property type="match status" value="1"/>
</dbReference>
<gene>
    <name evidence="3" type="ORF">LCGC14_0961110</name>
</gene>
<dbReference type="AlphaFoldDB" id="A0A0F9NEF1"/>